<evidence type="ECO:0000313" key="7">
    <source>
        <dbReference type="Proteomes" id="UP000600026"/>
    </source>
</evidence>
<evidence type="ECO:0000256" key="4">
    <source>
        <dbReference type="ARBA" id="ARBA00023163"/>
    </source>
</evidence>
<feature type="domain" description="HTH lysR-type" evidence="5">
    <location>
        <begin position="1"/>
        <end position="58"/>
    </location>
</feature>
<keyword evidence="3" id="KW-0238">DNA-binding</keyword>
<dbReference type="PROSITE" id="PS50931">
    <property type="entry name" value="HTH_LYSR"/>
    <property type="match status" value="1"/>
</dbReference>
<dbReference type="PANTHER" id="PTHR30419">
    <property type="entry name" value="HTH-TYPE TRANSCRIPTIONAL REGULATOR YBHD"/>
    <property type="match status" value="1"/>
</dbReference>
<accession>A0A919GVW1</accession>
<protein>
    <submittedName>
        <fullName evidence="6">LysR family transcriptional regulator</fullName>
    </submittedName>
</protein>
<dbReference type="AlphaFoldDB" id="A0A919GVW1"/>
<dbReference type="GO" id="GO:0003700">
    <property type="term" value="F:DNA-binding transcription factor activity"/>
    <property type="evidence" value="ECO:0007669"/>
    <property type="project" value="InterPro"/>
</dbReference>
<comment type="caution">
    <text evidence="6">The sequence shown here is derived from an EMBL/GenBank/DDBJ whole genome shotgun (WGS) entry which is preliminary data.</text>
</comment>
<dbReference type="Gene3D" id="1.10.10.10">
    <property type="entry name" value="Winged helix-like DNA-binding domain superfamily/Winged helix DNA-binding domain"/>
    <property type="match status" value="1"/>
</dbReference>
<dbReference type="InterPro" id="IPR036388">
    <property type="entry name" value="WH-like_DNA-bd_sf"/>
</dbReference>
<keyword evidence="2" id="KW-0805">Transcription regulation</keyword>
<dbReference type="FunFam" id="1.10.10.10:FF:000001">
    <property type="entry name" value="LysR family transcriptional regulator"/>
    <property type="match status" value="1"/>
</dbReference>
<dbReference type="RefSeq" id="WP_031146447.1">
    <property type="nucleotide sequence ID" value="NZ_BNEE01000006.1"/>
</dbReference>
<organism evidence="6 7">
    <name type="scientific">Streptomyces xanthophaeus</name>
    <dbReference type="NCBI Taxonomy" id="67385"/>
    <lineage>
        <taxon>Bacteria</taxon>
        <taxon>Bacillati</taxon>
        <taxon>Actinomycetota</taxon>
        <taxon>Actinomycetes</taxon>
        <taxon>Kitasatosporales</taxon>
        <taxon>Streptomycetaceae</taxon>
        <taxon>Streptomyces</taxon>
    </lineage>
</organism>
<gene>
    <name evidence="6" type="ORF">Sxan_32370</name>
</gene>
<reference evidence="6" key="1">
    <citation type="submission" date="2020-09" db="EMBL/GenBank/DDBJ databases">
        <title>Whole genome shotgun sequence of Streptomyces xanthophaeus NBRC 12829.</title>
        <authorList>
            <person name="Komaki H."/>
            <person name="Tamura T."/>
        </authorList>
    </citation>
    <scope>NUCLEOTIDE SEQUENCE</scope>
    <source>
        <strain evidence="6">NBRC 12829</strain>
    </source>
</reference>
<dbReference type="PRINTS" id="PR00039">
    <property type="entry name" value="HTHLYSR"/>
</dbReference>
<dbReference type="GO" id="GO:0003677">
    <property type="term" value="F:DNA binding"/>
    <property type="evidence" value="ECO:0007669"/>
    <property type="project" value="UniProtKB-KW"/>
</dbReference>
<dbReference type="SUPFAM" id="SSF46785">
    <property type="entry name" value="Winged helix' DNA-binding domain"/>
    <property type="match status" value="1"/>
</dbReference>
<dbReference type="InterPro" id="IPR005119">
    <property type="entry name" value="LysR_subst-bd"/>
</dbReference>
<dbReference type="InterPro" id="IPR000847">
    <property type="entry name" value="LysR_HTH_N"/>
</dbReference>
<dbReference type="Proteomes" id="UP000600026">
    <property type="component" value="Unassembled WGS sequence"/>
</dbReference>
<dbReference type="InterPro" id="IPR050950">
    <property type="entry name" value="HTH-type_LysR_regulators"/>
</dbReference>
<proteinExistence type="inferred from homology"/>
<dbReference type="Gene3D" id="3.40.190.290">
    <property type="match status" value="1"/>
</dbReference>
<dbReference type="CDD" id="cd05466">
    <property type="entry name" value="PBP2_LTTR_substrate"/>
    <property type="match status" value="1"/>
</dbReference>
<evidence type="ECO:0000256" key="2">
    <source>
        <dbReference type="ARBA" id="ARBA00023015"/>
    </source>
</evidence>
<keyword evidence="4" id="KW-0804">Transcription</keyword>
<evidence type="ECO:0000256" key="1">
    <source>
        <dbReference type="ARBA" id="ARBA00009437"/>
    </source>
</evidence>
<dbReference type="Pfam" id="PF03466">
    <property type="entry name" value="LysR_substrate"/>
    <property type="match status" value="1"/>
</dbReference>
<sequence>MDFRRLTYFLAIVDQGGFNRAAAALYVSQPSLSQAVQALERDLGSSLFHRTGRKVLLTEAGRALVPRAREALHALELARAAVGAVRELRGGRLEIAAMASPTIEPLSTVLQAFTERYPAVSISLRVALTREDVVETVRTGGCELGLLSTSSPLPVRDVVPHHVGDDRLVLITPIDGPFPPGRAVRAEQLAGHRLIVGQRGTGIRAYVDGLSARGIDVRIAVESEHRMAFLPLVLAGVGLAVVTQSWADLSERAGALVLDLEPASVQHNVLVSCKAQLTPAARAFLDIAVPAAHRDGL</sequence>
<comment type="similarity">
    <text evidence="1">Belongs to the LysR transcriptional regulatory family.</text>
</comment>
<dbReference type="InterPro" id="IPR036390">
    <property type="entry name" value="WH_DNA-bd_sf"/>
</dbReference>
<dbReference type="SUPFAM" id="SSF53850">
    <property type="entry name" value="Periplasmic binding protein-like II"/>
    <property type="match status" value="1"/>
</dbReference>
<evidence type="ECO:0000256" key="3">
    <source>
        <dbReference type="ARBA" id="ARBA00023125"/>
    </source>
</evidence>
<dbReference type="GO" id="GO:0005829">
    <property type="term" value="C:cytosol"/>
    <property type="evidence" value="ECO:0007669"/>
    <property type="project" value="TreeGrafter"/>
</dbReference>
<evidence type="ECO:0000313" key="6">
    <source>
        <dbReference type="EMBL" id="GHI85873.1"/>
    </source>
</evidence>
<dbReference type="Pfam" id="PF00126">
    <property type="entry name" value="HTH_1"/>
    <property type="match status" value="1"/>
</dbReference>
<evidence type="ECO:0000259" key="5">
    <source>
        <dbReference type="PROSITE" id="PS50931"/>
    </source>
</evidence>
<keyword evidence="7" id="KW-1185">Reference proteome</keyword>
<dbReference type="OrthoDB" id="3181812at2"/>
<dbReference type="EMBL" id="BNEE01000006">
    <property type="protein sequence ID" value="GHI85873.1"/>
    <property type="molecule type" value="Genomic_DNA"/>
</dbReference>
<name>A0A919GVW1_9ACTN</name>